<dbReference type="InterPro" id="IPR051460">
    <property type="entry name" value="HdrC_iron-sulfur_subunit"/>
</dbReference>
<dbReference type="GO" id="GO:0016491">
    <property type="term" value="F:oxidoreductase activity"/>
    <property type="evidence" value="ECO:0007669"/>
    <property type="project" value="UniProtKB-KW"/>
</dbReference>
<dbReference type="STRING" id="1429043.X474_10015"/>
<dbReference type="GO" id="GO:0005886">
    <property type="term" value="C:plasma membrane"/>
    <property type="evidence" value="ECO:0007669"/>
    <property type="project" value="TreeGrafter"/>
</dbReference>
<evidence type="ECO:0000256" key="1">
    <source>
        <dbReference type="ARBA" id="ARBA00022485"/>
    </source>
</evidence>
<dbReference type="RefSeq" id="WP_044348230.1">
    <property type="nucleotide sequence ID" value="NZ_AZAC01000011.1"/>
</dbReference>
<dbReference type="Pfam" id="PF02754">
    <property type="entry name" value="CCG"/>
    <property type="match status" value="2"/>
</dbReference>
<feature type="domain" description="4Fe-4S ferredoxin-type" evidence="6">
    <location>
        <begin position="15"/>
        <end position="46"/>
    </location>
</feature>
<keyword evidence="3" id="KW-0560">Oxidoreductase</keyword>
<feature type="domain" description="4Fe-4S ferredoxin-type" evidence="6">
    <location>
        <begin position="55"/>
        <end position="87"/>
    </location>
</feature>
<dbReference type="GO" id="GO:0051539">
    <property type="term" value="F:4 iron, 4 sulfur cluster binding"/>
    <property type="evidence" value="ECO:0007669"/>
    <property type="project" value="UniProtKB-KW"/>
</dbReference>
<keyword evidence="1" id="KW-0004">4Fe-4S</keyword>
<dbReference type="InterPro" id="IPR009051">
    <property type="entry name" value="Helical_ferredxn"/>
</dbReference>
<dbReference type="InterPro" id="IPR004017">
    <property type="entry name" value="Cys_rich_dom"/>
</dbReference>
<accession>A0A0D2HV22</accession>
<evidence type="ECO:0000313" key="8">
    <source>
        <dbReference type="Proteomes" id="UP000032233"/>
    </source>
</evidence>
<keyword evidence="4" id="KW-0408">Iron</keyword>
<dbReference type="PANTHER" id="PTHR43255">
    <property type="entry name" value="IRON-SULFUR-BINDING OXIDOREDUCTASE FADF-RELATED-RELATED"/>
    <property type="match status" value="1"/>
</dbReference>
<gene>
    <name evidence="7" type="ORF">X474_10015</name>
</gene>
<reference evidence="7 8" key="1">
    <citation type="submission" date="2013-11" db="EMBL/GenBank/DDBJ databases">
        <title>Metagenomic analysis of a methanogenic consortium involved in long chain n-alkane degradation.</title>
        <authorList>
            <person name="Davidova I.A."/>
            <person name="Callaghan A.V."/>
            <person name="Wawrik B."/>
            <person name="Pruitt S."/>
            <person name="Marks C."/>
            <person name="Duncan K.E."/>
            <person name="Suflita J.M."/>
        </authorList>
    </citation>
    <scope>NUCLEOTIDE SEQUENCE [LARGE SCALE GENOMIC DNA]</scope>
    <source>
        <strain evidence="7 8">SPR</strain>
    </source>
</reference>
<evidence type="ECO:0000256" key="2">
    <source>
        <dbReference type="ARBA" id="ARBA00022723"/>
    </source>
</evidence>
<protein>
    <submittedName>
        <fullName evidence="7">Fe-S osidoreductase</fullName>
    </submittedName>
</protein>
<keyword evidence="8" id="KW-1185">Reference proteome</keyword>
<evidence type="ECO:0000256" key="4">
    <source>
        <dbReference type="ARBA" id="ARBA00023004"/>
    </source>
</evidence>
<dbReference type="InterPro" id="IPR017896">
    <property type="entry name" value="4Fe4S_Fe-S-bd"/>
</dbReference>
<organism evidence="7 8">
    <name type="scientific">Dethiosulfatarculus sandiegensis</name>
    <dbReference type="NCBI Taxonomy" id="1429043"/>
    <lineage>
        <taxon>Bacteria</taxon>
        <taxon>Pseudomonadati</taxon>
        <taxon>Thermodesulfobacteriota</taxon>
        <taxon>Desulfarculia</taxon>
        <taxon>Desulfarculales</taxon>
        <taxon>Desulfarculaceae</taxon>
        <taxon>Dethiosulfatarculus</taxon>
    </lineage>
</organism>
<dbReference type="EMBL" id="AZAC01000011">
    <property type="protein sequence ID" value="KIX14273.1"/>
    <property type="molecule type" value="Genomic_DNA"/>
</dbReference>
<proteinExistence type="predicted"/>
<dbReference type="InParanoid" id="A0A0D2HV22"/>
<dbReference type="PANTHER" id="PTHR43255:SF1">
    <property type="entry name" value="IRON-SULFUR-BINDING OXIDOREDUCTASE FADF-RELATED"/>
    <property type="match status" value="1"/>
</dbReference>
<sequence>MENIADYQEIVEVIKESGGDAYKRCFQCGLCDTVCPWNRVRDFSMRKIVRQATFGMTEIESEDIWRCTTCGRCPQRCPRDVQQIESGVALRKIATEYGVFPTAVKPIRSISASLIGEGNPLNEERKNRKKWTEGLNVPTFAEGMDILYFPGCYPSYDPRSKKVARATASILNKAGVEYGILGSKENCCGESIRKTGDEELFKRLARENIKTFVDNGVKRILVTSPHCLHTFKNEYPQFMVDFEVIHMTEFLFELIREGRLTLNGEFPKKVAYHDPCYLGRHNNIYDQPRGVLKAVPGLELFELPDAFEDSLCCGGGGGRIWMETPKGERFSDIRLEQAMDVGADVLVTACPYCITNFEDSRLAVADSRGIDEEDESLIQIKEISEIVQEAIE</sequence>
<dbReference type="GO" id="GO:0046872">
    <property type="term" value="F:metal ion binding"/>
    <property type="evidence" value="ECO:0007669"/>
    <property type="project" value="UniProtKB-KW"/>
</dbReference>
<dbReference type="Gene3D" id="1.10.1060.10">
    <property type="entry name" value="Alpha-helical ferredoxin"/>
    <property type="match status" value="1"/>
</dbReference>
<dbReference type="Pfam" id="PF13183">
    <property type="entry name" value="Fer4_8"/>
    <property type="match status" value="1"/>
</dbReference>
<evidence type="ECO:0000256" key="3">
    <source>
        <dbReference type="ARBA" id="ARBA00023002"/>
    </source>
</evidence>
<dbReference type="SUPFAM" id="SSF46548">
    <property type="entry name" value="alpha-helical ferredoxin"/>
    <property type="match status" value="1"/>
</dbReference>
<dbReference type="OrthoDB" id="9794954at2"/>
<evidence type="ECO:0000259" key="6">
    <source>
        <dbReference type="PROSITE" id="PS51379"/>
    </source>
</evidence>
<keyword evidence="5" id="KW-0411">Iron-sulfur</keyword>
<dbReference type="PROSITE" id="PS51379">
    <property type="entry name" value="4FE4S_FER_2"/>
    <property type="match status" value="2"/>
</dbReference>
<dbReference type="Proteomes" id="UP000032233">
    <property type="component" value="Unassembled WGS sequence"/>
</dbReference>
<evidence type="ECO:0000313" key="7">
    <source>
        <dbReference type="EMBL" id="KIX14273.1"/>
    </source>
</evidence>
<name>A0A0D2HV22_9BACT</name>
<evidence type="ECO:0000256" key="5">
    <source>
        <dbReference type="ARBA" id="ARBA00023014"/>
    </source>
</evidence>
<comment type="caution">
    <text evidence="7">The sequence shown here is derived from an EMBL/GenBank/DDBJ whole genome shotgun (WGS) entry which is preliminary data.</text>
</comment>
<keyword evidence="2" id="KW-0479">Metal-binding</keyword>
<dbReference type="PATRIC" id="fig|1429043.3.peg.2119"/>
<dbReference type="AlphaFoldDB" id="A0A0D2HV22"/>